<dbReference type="EMBL" id="AMZN01000049">
    <property type="protein sequence ID" value="ELR70783.1"/>
    <property type="molecule type" value="Genomic_DNA"/>
</dbReference>
<dbReference type="GO" id="GO:0005886">
    <property type="term" value="C:plasma membrane"/>
    <property type="evidence" value="ECO:0007669"/>
    <property type="project" value="UniProtKB-SubCell"/>
</dbReference>
<dbReference type="InterPro" id="IPR004670">
    <property type="entry name" value="NhaA"/>
</dbReference>
<protein>
    <recommendedName>
        <fullName evidence="6">Na(+)/H(+) antiporter NhaA</fullName>
    </recommendedName>
    <alternativeName>
        <fullName evidence="6">Sodium/proton antiporter NhaA</fullName>
    </alternativeName>
</protein>
<dbReference type="AlphaFoldDB" id="L8JRI6"/>
<feature type="transmembrane region" description="Helical" evidence="6">
    <location>
        <begin position="106"/>
        <end position="125"/>
    </location>
</feature>
<dbReference type="HAMAP" id="MF_01844">
    <property type="entry name" value="NhaA"/>
    <property type="match status" value="1"/>
</dbReference>
<feature type="transmembrane region" description="Helical" evidence="6">
    <location>
        <begin position="163"/>
        <end position="182"/>
    </location>
</feature>
<keyword evidence="4 6" id="KW-1133">Transmembrane helix</keyword>
<gene>
    <name evidence="6" type="primary">nhaA</name>
    <name evidence="7" type="ORF">C900_03391</name>
</gene>
<dbReference type="GO" id="GO:0006885">
    <property type="term" value="P:regulation of pH"/>
    <property type="evidence" value="ECO:0007669"/>
    <property type="project" value="UniProtKB-UniRule"/>
</dbReference>
<dbReference type="NCBIfam" id="TIGR00773">
    <property type="entry name" value="NhaA"/>
    <property type="match status" value="1"/>
</dbReference>
<dbReference type="RefSeq" id="WP_009580757.1">
    <property type="nucleotide sequence ID" value="NZ_AMZN01000049.1"/>
</dbReference>
<evidence type="ECO:0000313" key="8">
    <source>
        <dbReference type="Proteomes" id="UP000011135"/>
    </source>
</evidence>
<dbReference type="Proteomes" id="UP000011135">
    <property type="component" value="Unassembled WGS sequence"/>
</dbReference>
<evidence type="ECO:0000256" key="1">
    <source>
        <dbReference type="ARBA" id="ARBA00004429"/>
    </source>
</evidence>
<keyword evidence="8" id="KW-1185">Reference proteome</keyword>
<dbReference type="OrthoDB" id="9808135at2"/>
<keyword evidence="6" id="KW-0406">Ion transport</keyword>
<sequence length="442" mass="47512">MSKRIRTRLKGLFHQFTSNAASSGIVLIIASIVALVCANSALADDYARIWATKLTFGIKDAIISKPILLWINDGLMAMFFFVVGLEIKREIMAGELSSWKKASLPIIAAIGGMVIPALIYVIFNANTPSAAGWGVPMATDIAFSLGILALLGKRVPLTLKIFLTALAIADDLGAVLVIAFFYSSKITFSNVVIGAIFLGLMITMNLAGVKRKWAYALPGILGLWLAFLLSGVHATIAGVLAAFAIPARMTINTDEFTADIQPLIDKLKSAPRLKGPLLSKQQQTVIVAIEKKSRQYEVPLQSLEHSMHPWVIFLIMPIFALSNAGVTISGDIQAILTLPVSLGIITGLFIGKPLGIFLFTWLACKFKLASLPPGTNWWHIIGLGALAGIGFTMSLFVSGLAFKSNEFVQASKVSIIIASLLSGSMGYLILKKTLPKITGRLK</sequence>
<feature type="transmembrane region" description="Helical" evidence="6">
    <location>
        <begin position="131"/>
        <end position="151"/>
    </location>
</feature>
<keyword evidence="2 6" id="KW-1003">Cell membrane</keyword>
<comment type="catalytic activity">
    <reaction evidence="6">
        <text>Na(+)(in) + 2 H(+)(out) = Na(+)(out) + 2 H(+)(in)</text>
        <dbReference type="Rhea" id="RHEA:29251"/>
        <dbReference type="ChEBI" id="CHEBI:15378"/>
        <dbReference type="ChEBI" id="CHEBI:29101"/>
    </reaction>
</comment>
<feature type="transmembrane region" description="Helical" evidence="6">
    <location>
        <begin position="413"/>
        <end position="430"/>
    </location>
</feature>
<organism evidence="7 8">
    <name type="scientific">Fulvivirga imtechensis AK7</name>
    <dbReference type="NCBI Taxonomy" id="1237149"/>
    <lineage>
        <taxon>Bacteria</taxon>
        <taxon>Pseudomonadati</taxon>
        <taxon>Bacteroidota</taxon>
        <taxon>Cytophagia</taxon>
        <taxon>Cytophagales</taxon>
        <taxon>Fulvivirgaceae</taxon>
        <taxon>Fulvivirga</taxon>
    </lineage>
</organism>
<feature type="transmembrane region" description="Helical" evidence="6">
    <location>
        <begin position="310"/>
        <end position="328"/>
    </location>
</feature>
<reference evidence="7 8" key="1">
    <citation type="submission" date="2012-12" db="EMBL/GenBank/DDBJ databases">
        <title>Genome assembly of Fulvivirga imtechensis AK7.</title>
        <authorList>
            <person name="Nupur N."/>
            <person name="Khatri I."/>
            <person name="Kumar R."/>
            <person name="Subramanian S."/>
            <person name="Pinnaka A."/>
        </authorList>
    </citation>
    <scope>NUCLEOTIDE SEQUENCE [LARGE SCALE GENOMIC DNA]</scope>
    <source>
        <strain evidence="7 8">AK7</strain>
    </source>
</reference>
<evidence type="ECO:0000256" key="6">
    <source>
        <dbReference type="HAMAP-Rule" id="MF_01844"/>
    </source>
</evidence>
<keyword evidence="6" id="KW-0739">Sodium transport</keyword>
<feature type="transmembrane region" description="Helical" evidence="6">
    <location>
        <begin position="67"/>
        <end position="85"/>
    </location>
</feature>
<feature type="transmembrane region" description="Helical" evidence="6">
    <location>
        <begin position="221"/>
        <end position="245"/>
    </location>
</feature>
<dbReference type="STRING" id="1237149.C900_03391"/>
<keyword evidence="6" id="KW-0915">Sodium</keyword>
<comment type="similarity">
    <text evidence="6">Belongs to the NhaA Na(+)/H(+) (TC 2.A.33) antiporter family.</text>
</comment>
<accession>L8JRI6</accession>
<keyword evidence="6" id="KW-0813">Transport</keyword>
<evidence type="ECO:0000256" key="2">
    <source>
        <dbReference type="ARBA" id="ARBA00022475"/>
    </source>
</evidence>
<dbReference type="InterPro" id="IPR023171">
    <property type="entry name" value="Na/H_antiporter_dom_sf"/>
</dbReference>
<evidence type="ECO:0000256" key="5">
    <source>
        <dbReference type="ARBA" id="ARBA00023136"/>
    </source>
</evidence>
<dbReference type="eggNOG" id="COG3004">
    <property type="taxonomic scope" value="Bacteria"/>
</dbReference>
<name>L8JRI6_9BACT</name>
<evidence type="ECO:0000256" key="3">
    <source>
        <dbReference type="ARBA" id="ARBA00022692"/>
    </source>
</evidence>
<evidence type="ECO:0000313" key="7">
    <source>
        <dbReference type="EMBL" id="ELR70783.1"/>
    </source>
</evidence>
<dbReference type="PANTHER" id="PTHR30341:SF0">
    <property type="entry name" value="NA(+)_H(+) ANTIPORTER NHAA"/>
    <property type="match status" value="1"/>
</dbReference>
<proteinExistence type="inferred from homology"/>
<feature type="transmembrane region" description="Helical" evidence="6">
    <location>
        <begin position="340"/>
        <end position="362"/>
    </location>
</feature>
<feature type="transmembrane region" description="Helical" evidence="6">
    <location>
        <begin position="188"/>
        <end position="209"/>
    </location>
</feature>
<feature type="transmembrane region" description="Helical" evidence="6">
    <location>
        <begin position="377"/>
        <end position="401"/>
    </location>
</feature>
<dbReference type="Gene3D" id="1.20.1530.10">
    <property type="entry name" value="Na+/H+ antiporter like domain"/>
    <property type="match status" value="1"/>
</dbReference>
<comment type="function">
    <text evidence="6">Na(+)/H(+) antiporter that extrudes sodium in exchange for external protons.</text>
</comment>
<keyword evidence="6" id="KW-0050">Antiport</keyword>
<evidence type="ECO:0000256" key="4">
    <source>
        <dbReference type="ARBA" id="ARBA00022989"/>
    </source>
</evidence>
<dbReference type="GO" id="GO:0015385">
    <property type="term" value="F:sodium:proton antiporter activity"/>
    <property type="evidence" value="ECO:0007669"/>
    <property type="project" value="UniProtKB-UniRule"/>
</dbReference>
<comment type="caution">
    <text evidence="7">The sequence shown here is derived from an EMBL/GenBank/DDBJ whole genome shotgun (WGS) entry which is preliminary data.</text>
</comment>
<keyword evidence="3 6" id="KW-0812">Transmembrane</keyword>
<keyword evidence="5 6" id="KW-0472">Membrane</keyword>
<dbReference type="Pfam" id="PF06965">
    <property type="entry name" value="Na_H_antiport_1"/>
    <property type="match status" value="1"/>
</dbReference>
<comment type="subcellular location">
    <subcellularLocation>
        <location evidence="1">Cell inner membrane</location>
        <topology evidence="1">Multi-pass membrane protein</topology>
    </subcellularLocation>
    <subcellularLocation>
        <location evidence="6">Cell membrane</location>
        <topology evidence="6">Multi-pass membrane protein</topology>
    </subcellularLocation>
</comment>
<dbReference type="PATRIC" id="fig|1237149.3.peg.3152"/>
<dbReference type="PANTHER" id="PTHR30341">
    <property type="entry name" value="SODIUM ION/PROTON ANTIPORTER NHAA-RELATED"/>
    <property type="match status" value="1"/>
</dbReference>